<evidence type="ECO:0000313" key="3">
    <source>
        <dbReference type="Proteomes" id="UP001321473"/>
    </source>
</evidence>
<proteinExistence type="predicted"/>
<feature type="compositionally biased region" description="Low complexity" evidence="1">
    <location>
        <begin position="95"/>
        <end position="105"/>
    </location>
</feature>
<organism evidence="2 3">
    <name type="scientific">Amblyomma americanum</name>
    <name type="common">Lone star tick</name>
    <dbReference type="NCBI Taxonomy" id="6943"/>
    <lineage>
        <taxon>Eukaryota</taxon>
        <taxon>Metazoa</taxon>
        <taxon>Ecdysozoa</taxon>
        <taxon>Arthropoda</taxon>
        <taxon>Chelicerata</taxon>
        <taxon>Arachnida</taxon>
        <taxon>Acari</taxon>
        <taxon>Parasitiformes</taxon>
        <taxon>Ixodida</taxon>
        <taxon>Ixodoidea</taxon>
        <taxon>Ixodidae</taxon>
        <taxon>Amblyomminae</taxon>
        <taxon>Amblyomma</taxon>
    </lineage>
</organism>
<dbReference type="AlphaFoldDB" id="A0AAQ4FCT3"/>
<dbReference type="EMBL" id="JARKHS020004397">
    <property type="protein sequence ID" value="KAK8784643.1"/>
    <property type="molecule type" value="Genomic_DNA"/>
</dbReference>
<evidence type="ECO:0000313" key="2">
    <source>
        <dbReference type="EMBL" id="KAK8784643.1"/>
    </source>
</evidence>
<evidence type="ECO:0000256" key="1">
    <source>
        <dbReference type="SAM" id="MobiDB-lite"/>
    </source>
</evidence>
<sequence>MCTAPPGSRRRTDTTRFFFSIAAVKLSRAPLTLTPPPQTPSPDRKSRPGSAPRLTVLAPRARLACHRVPSLALCAVGEEAEPPRPRLKGSGGGLRRTATTARDAAPWGRRRRTQRHDARCRFCSGDEDGVPVAGPVAVAVDGGRS</sequence>
<comment type="caution">
    <text evidence="2">The sequence shown here is derived from an EMBL/GenBank/DDBJ whole genome shotgun (WGS) entry which is preliminary data.</text>
</comment>
<reference evidence="2 3" key="1">
    <citation type="journal article" date="2023" name="Arcadia Sci">
        <title>De novo assembly of a long-read Amblyomma americanum tick genome.</title>
        <authorList>
            <person name="Chou S."/>
            <person name="Poskanzer K.E."/>
            <person name="Rollins M."/>
            <person name="Thuy-Boun P.S."/>
        </authorList>
    </citation>
    <scope>NUCLEOTIDE SEQUENCE [LARGE SCALE GENOMIC DNA]</scope>
    <source>
        <strain evidence="2">F_SG_1</strain>
        <tissue evidence="2">Salivary glands</tissue>
    </source>
</reference>
<accession>A0AAQ4FCT3</accession>
<keyword evidence="3" id="KW-1185">Reference proteome</keyword>
<gene>
    <name evidence="2" type="ORF">V5799_008992</name>
</gene>
<feature type="region of interest" description="Disordered" evidence="1">
    <location>
        <begin position="80"/>
        <end position="116"/>
    </location>
</feature>
<protein>
    <submittedName>
        <fullName evidence="2">Uncharacterized protein</fullName>
    </submittedName>
</protein>
<dbReference type="Proteomes" id="UP001321473">
    <property type="component" value="Unassembled WGS sequence"/>
</dbReference>
<feature type="region of interest" description="Disordered" evidence="1">
    <location>
        <begin position="28"/>
        <end position="53"/>
    </location>
</feature>
<name>A0AAQ4FCT3_AMBAM</name>